<reference evidence="1" key="1">
    <citation type="submission" date="2023-03" db="EMBL/GenBank/DDBJ databases">
        <title>Massive genome expansion in bonnet fungi (Mycena s.s.) driven by repeated elements and novel gene families across ecological guilds.</title>
        <authorList>
            <consortium name="Lawrence Berkeley National Laboratory"/>
            <person name="Harder C.B."/>
            <person name="Miyauchi S."/>
            <person name="Viragh M."/>
            <person name="Kuo A."/>
            <person name="Thoen E."/>
            <person name="Andreopoulos B."/>
            <person name="Lu D."/>
            <person name="Skrede I."/>
            <person name="Drula E."/>
            <person name="Henrissat B."/>
            <person name="Morin E."/>
            <person name="Kohler A."/>
            <person name="Barry K."/>
            <person name="LaButti K."/>
            <person name="Morin E."/>
            <person name="Salamov A."/>
            <person name="Lipzen A."/>
            <person name="Mereny Z."/>
            <person name="Hegedus B."/>
            <person name="Baldrian P."/>
            <person name="Stursova M."/>
            <person name="Weitz H."/>
            <person name="Taylor A."/>
            <person name="Grigoriev I.V."/>
            <person name="Nagy L.G."/>
            <person name="Martin F."/>
            <person name="Kauserud H."/>
        </authorList>
    </citation>
    <scope>NUCLEOTIDE SEQUENCE</scope>
    <source>
        <strain evidence="1">CBHHK200</strain>
    </source>
</reference>
<evidence type="ECO:0000313" key="1">
    <source>
        <dbReference type="EMBL" id="KAJ7019428.1"/>
    </source>
</evidence>
<name>A0AAD6S2S1_9AGAR</name>
<sequence>MNATAADEPQASKRLANQPVKDKEYFLEDGDCVFIVEGTLFKLHKWSLCRDPESMFHGMFSLPQITSALSMDPIPLSDTADDFRALCWALYALPCEIQDQNDSGTDISRLVAVANMSHKYSLPQFEKWALGMIWQHFQPRGDYLNDCSQNMLDTMYDLTADGKHEGLCSLVKAKWLSRLKSGELQLRHALDFGEAHNMRQFLADAYYQQALDMKSFMPKLVNGSEVADFSTLTRAQADRLIYGCCSLRMFWETFCNTVLPGCLAYDHNGNMNELTDIGNSLNVVERLQLAKGSAANYYYNCGCRRDYIDLLISGFALENHFLL</sequence>
<dbReference type="EMBL" id="JARJCM010000293">
    <property type="protein sequence ID" value="KAJ7019428.1"/>
    <property type="molecule type" value="Genomic_DNA"/>
</dbReference>
<organism evidence="1 2">
    <name type="scientific">Mycena alexandri</name>
    <dbReference type="NCBI Taxonomy" id="1745969"/>
    <lineage>
        <taxon>Eukaryota</taxon>
        <taxon>Fungi</taxon>
        <taxon>Dikarya</taxon>
        <taxon>Basidiomycota</taxon>
        <taxon>Agaricomycotina</taxon>
        <taxon>Agaricomycetes</taxon>
        <taxon>Agaricomycetidae</taxon>
        <taxon>Agaricales</taxon>
        <taxon>Marasmiineae</taxon>
        <taxon>Mycenaceae</taxon>
        <taxon>Mycena</taxon>
    </lineage>
</organism>
<keyword evidence="2" id="KW-1185">Reference proteome</keyword>
<evidence type="ECO:0008006" key="3">
    <source>
        <dbReference type="Google" id="ProtNLM"/>
    </source>
</evidence>
<proteinExistence type="predicted"/>
<evidence type="ECO:0000313" key="2">
    <source>
        <dbReference type="Proteomes" id="UP001218188"/>
    </source>
</evidence>
<protein>
    <recommendedName>
        <fullName evidence="3">BTB domain-containing protein</fullName>
    </recommendedName>
</protein>
<comment type="caution">
    <text evidence="1">The sequence shown here is derived from an EMBL/GenBank/DDBJ whole genome shotgun (WGS) entry which is preliminary data.</text>
</comment>
<dbReference type="Gene3D" id="3.30.710.10">
    <property type="entry name" value="Potassium Channel Kv1.1, Chain A"/>
    <property type="match status" value="1"/>
</dbReference>
<accession>A0AAD6S2S1</accession>
<dbReference type="Proteomes" id="UP001218188">
    <property type="component" value="Unassembled WGS sequence"/>
</dbReference>
<dbReference type="InterPro" id="IPR011333">
    <property type="entry name" value="SKP1/BTB/POZ_sf"/>
</dbReference>
<dbReference type="AlphaFoldDB" id="A0AAD6S2S1"/>
<gene>
    <name evidence="1" type="ORF">C8F04DRAFT_1147521</name>
</gene>